<dbReference type="Proteomes" id="UP001346869">
    <property type="component" value="Unassembled WGS sequence"/>
</dbReference>
<evidence type="ECO:0000313" key="2">
    <source>
        <dbReference type="EMBL" id="KAK5874194.1"/>
    </source>
</evidence>
<dbReference type="SUPFAM" id="SSF53098">
    <property type="entry name" value="Ribonuclease H-like"/>
    <property type="match status" value="1"/>
</dbReference>
<dbReference type="PANTHER" id="PTHR45913:SF5">
    <property type="entry name" value="GENERAL TRANSCRIPTION FACTOR II-I REPEAT DOMAIN-CONTAINING PROTEIN 2A-LIKE PROTEIN"/>
    <property type="match status" value="1"/>
</dbReference>
<name>A0AAN7Y9P5_ELEMC</name>
<dbReference type="GO" id="GO:0046983">
    <property type="term" value="F:protein dimerization activity"/>
    <property type="evidence" value="ECO:0007669"/>
    <property type="project" value="InterPro"/>
</dbReference>
<dbReference type="InterPro" id="IPR008906">
    <property type="entry name" value="HATC_C_dom"/>
</dbReference>
<comment type="caution">
    <text evidence="2">The sequence shown here is derived from an EMBL/GenBank/DDBJ whole genome shotgun (WGS) entry which is preliminary data.</text>
</comment>
<gene>
    <name evidence="2" type="ORF">PBY51_019165</name>
</gene>
<dbReference type="Pfam" id="PF05699">
    <property type="entry name" value="Dimer_Tnp_hAT"/>
    <property type="match status" value="1"/>
</dbReference>
<organism evidence="2 3">
    <name type="scientific">Eleginops maclovinus</name>
    <name type="common">Patagonian blennie</name>
    <name type="synonym">Eleginus maclovinus</name>
    <dbReference type="NCBI Taxonomy" id="56733"/>
    <lineage>
        <taxon>Eukaryota</taxon>
        <taxon>Metazoa</taxon>
        <taxon>Chordata</taxon>
        <taxon>Craniata</taxon>
        <taxon>Vertebrata</taxon>
        <taxon>Euteleostomi</taxon>
        <taxon>Actinopterygii</taxon>
        <taxon>Neopterygii</taxon>
        <taxon>Teleostei</taxon>
        <taxon>Neoteleostei</taxon>
        <taxon>Acanthomorphata</taxon>
        <taxon>Eupercaria</taxon>
        <taxon>Perciformes</taxon>
        <taxon>Notothenioidei</taxon>
        <taxon>Eleginopidae</taxon>
        <taxon>Eleginops</taxon>
    </lineage>
</organism>
<evidence type="ECO:0000259" key="1">
    <source>
        <dbReference type="Pfam" id="PF05699"/>
    </source>
</evidence>
<proteinExistence type="predicted"/>
<keyword evidence="3" id="KW-1185">Reference proteome</keyword>
<dbReference type="PANTHER" id="PTHR45913">
    <property type="entry name" value="EPM2A-INTERACTING PROTEIN 1"/>
    <property type="match status" value="1"/>
</dbReference>
<evidence type="ECO:0000313" key="3">
    <source>
        <dbReference type="Proteomes" id="UP001346869"/>
    </source>
</evidence>
<protein>
    <recommendedName>
        <fullName evidence="1">HAT C-terminal dimerisation domain-containing protein</fullName>
    </recommendedName>
</protein>
<reference evidence="2 3" key="2">
    <citation type="journal article" date="2023" name="Mol. Biol. Evol.">
        <title>Genomics of Secondarily Temperate Adaptation in the Only Non-Antarctic Icefish.</title>
        <authorList>
            <person name="Rivera-Colon A.G."/>
            <person name="Rayamajhi N."/>
            <person name="Minhas B.F."/>
            <person name="Madrigal G."/>
            <person name="Bilyk K.T."/>
            <person name="Yoon V."/>
            <person name="Hune M."/>
            <person name="Gregory S."/>
            <person name="Cheng C.H.C."/>
            <person name="Catchen J.M."/>
        </authorList>
    </citation>
    <scope>NUCLEOTIDE SEQUENCE [LARGE SCALE GENOMIC DNA]</scope>
    <source>
        <strain evidence="2">JMC-PN-2008</strain>
    </source>
</reference>
<dbReference type="InterPro" id="IPR012337">
    <property type="entry name" value="RNaseH-like_sf"/>
</dbReference>
<dbReference type="EMBL" id="JAUZQC010000003">
    <property type="protein sequence ID" value="KAK5874194.1"/>
    <property type="molecule type" value="Genomic_DNA"/>
</dbReference>
<sequence length="207" mass="24004">MLRAVIAFKSKITALWIPDRVLIHFPKLRETTTRDPSLLQHFSYTGFVKVWEELKLEFESRFSDVIEQQNIFNFIENPFNMDVTSLTPSITQLCPGDRAALECEIVELQTNAILQAELKEGVGHFWSLVSEESFPTLKPLVQKVMSFFVSTYTCESTFSTMNIIKRKQRNRLTNAHLECLTVIATTNYKYNIKKVKAMQAMFRSSQY</sequence>
<dbReference type="AlphaFoldDB" id="A0AAN7Y9P5"/>
<feature type="domain" description="HAT C-terminal dimerisation" evidence="1">
    <location>
        <begin position="119"/>
        <end position="183"/>
    </location>
</feature>
<accession>A0AAN7Y9P5</accession>
<reference evidence="2 3" key="1">
    <citation type="journal article" date="2023" name="Genes (Basel)">
        <title>Chromosome-Level Genome Assembly and Circadian Gene Repertoire of the Patagonia Blennie Eleginops maclovinus-The Closest Ancestral Proxy of Antarctic Cryonotothenioids.</title>
        <authorList>
            <person name="Cheng C.C."/>
            <person name="Rivera-Colon A.G."/>
            <person name="Minhas B.F."/>
            <person name="Wilson L."/>
            <person name="Rayamajhi N."/>
            <person name="Vargas-Chacoff L."/>
            <person name="Catchen J.M."/>
        </authorList>
    </citation>
    <scope>NUCLEOTIDE SEQUENCE [LARGE SCALE GENOMIC DNA]</scope>
    <source>
        <strain evidence="2">JMC-PN-2008</strain>
    </source>
</reference>